<dbReference type="SUPFAM" id="SSF48498">
    <property type="entry name" value="Tetracyclin repressor-like, C-terminal domain"/>
    <property type="match status" value="1"/>
</dbReference>
<keyword evidence="3" id="KW-0804">Transcription</keyword>
<name>A0A2T7TB32_9ACTN</name>
<dbReference type="PROSITE" id="PS50977">
    <property type="entry name" value="HTH_TETR_2"/>
    <property type="match status" value="1"/>
</dbReference>
<reference evidence="6 7" key="1">
    <citation type="submission" date="2013-12" db="EMBL/GenBank/DDBJ databases">
        <title>Annotated genome of Streptomyces scopuliridis.</title>
        <authorList>
            <person name="Olson J.B."/>
        </authorList>
    </citation>
    <scope>NUCLEOTIDE SEQUENCE [LARGE SCALE GENOMIC DNA]</scope>
    <source>
        <strain evidence="6 7">RB72</strain>
    </source>
</reference>
<dbReference type="PRINTS" id="PR00455">
    <property type="entry name" value="HTHTETR"/>
</dbReference>
<dbReference type="Pfam" id="PF00440">
    <property type="entry name" value="TetR_N"/>
    <property type="match status" value="1"/>
</dbReference>
<keyword evidence="1" id="KW-0805">Transcription regulation</keyword>
<organism evidence="6 7">
    <name type="scientific">Streptomyces scopuliridis RB72</name>
    <dbReference type="NCBI Taxonomy" id="1440053"/>
    <lineage>
        <taxon>Bacteria</taxon>
        <taxon>Bacillati</taxon>
        <taxon>Actinomycetota</taxon>
        <taxon>Actinomycetes</taxon>
        <taxon>Kitasatosporales</taxon>
        <taxon>Streptomycetaceae</taxon>
        <taxon>Streptomyces</taxon>
    </lineage>
</organism>
<evidence type="ECO:0000256" key="1">
    <source>
        <dbReference type="ARBA" id="ARBA00023015"/>
    </source>
</evidence>
<keyword evidence="2 4" id="KW-0238">DNA-binding</keyword>
<feature type="domain" description="HTH tetR-type" evidence="5">
    <location>
        <begin position="14"/>
        <end position="73"/>
    </location>
</feature>
<gene>
    <name evidence="6" type="ORF">Y717_03510</name>
</gene>
<comment type="caution">
    <text evidence="6">The sequence shown here is derived from an EMBL/GenBank/DDBJ whole genome shotgun (WGS) entry which is preliminary data.</text>
</comment>
<accession>A0A2T7TB32</accession>
<dbReference type="InterPro" id="IPR009057">
    <property type="entry name" value="Homeodomain-like_sf"/>
</dbReference>
<dbReference type="GO" id="GO:0000976">
    <property type="term" value="F:transcription cis-regulatory region binding"/>
    <property type="evidence" value="ECO:0007669"/>
    <property type="project" value="TreeGrafter"/>
</dbReference>
<proteinExistence type="predicted"/>
<protein>
    <submittedName>
        <fullName evidence="6">TetR family transcriptional regulator</fullName>
    </submittedName>
</protein>
<dbReference type="InterPro" id="IPR050109">
    <property type="entry name" value="HTH-type_TetR-like_transc_reg"/>
</dbReference>
<dbReference type="RefSeq" id="WP_030355376.1">
    <property type="nucleotide sequence ID" value="NZ_AZSP01000112.1"/>
</dbReference>
<keyword evidence="7" id="KW-1185">Reference proteome</keyword>
<dbReference type="PANTHER" id="PTHR30055">
    <property type="entry name" value="HTH-TYPE TRANSCRIPTIONAL REGULATOR RUTR"/>
    <property type="match status" value="1"/>
</dbReference>
<evidence type="ECO:0000256" key="3">
    <source>
        <dbReference type="ARBA" id="ARBA00023163"/>
    </source>
</evidence>
<evidence type="ECO:0000259" key="5">
    <source>
        <dbReference type="PROSITE" id="PS50977"/>
    </source>
</evidence>
<dbReference type="EMBL" id="AZSP01000112">
    <property type="protein sequence ID" value="PVE12384.1"/>
    <property type="molecule type" value="Genomic_DNA"/>
</dbReference>
<dbReference type="GO" id="GO:0003700">
    <property type="term" value="F:DNA-binding transcription factor activity"/>
    <property type="evidence" value="ECO:0007669"/>
    <property type="project" value="TreeGrafter"/>
</dbReference>
<sequence>MATDPERLLRTDAARNVERILRSARKVFTESGPDAQLDEIAQHAGVGSRTLYRRFPNKAVLAKAALEQGIAEYIAPAIEQALLDDDPLRALTSVIDAAMGLAAQEHNTLAAARRAGAVISDAIGPYYTSLTLLARRAQQAGRIRADLVPEDLPRIMAMLFSLLWTMDPASEGWRRYLSLILDGMSPAAATPLPEPVPLRPSSQPRNWPI</sequence>
<dbReference type="InterPro" id="IPR036271">
    <property type="entry name" value="Tet_transcr_reg_TetR-rel_C_sf"/>
</dbReference>
<evidence type="ECO:0000256" key="4">
    <source>
        <dbReference type="PROSITE-ProRule" id="PRU00335"/>
    </source>
</evidence>
<evidence type="ECO:0000313" key="6">
    <source>
        <dbReference type="EMBL" id="PVE12384.1"/>
    </source>
</evidence>
<dbReference type="PANTHER" id="PTHR30055:SF234">
    <property type="entry name" value="HTH-TYPE TRANSCRIPTIONAL REGULATOR BETI"/>
    <property type="match status" value="1"/>
</dbReference>
<dbReference type="SUPFAM" id="SSF46689">
    <property type="entry name" value="Homeodomain-like"/>
    <property type="match status" value="1"/>
</dbReference>
<evidence type="ECO:0000313" key="7">
    <source>
        <dbReference type="Proteomes" id="UP000245992"/>
    </source>
</evidence>
<dbReference type="InterPro" id="IPR001647">
    <property type="entry name" value="HTH_TetR"/>
</dbReference>
<dbReference type="Gene3D" id="1.10.357.10">
    <property type="entry name" value="Tetracycline Repressor, domain 2"/>
    <property type="match status" value="1"/>
</dbReference>
<dbReference type="STRING" id="1440053.GCA_000718095_06461"/>
<dbReference type="Proteomes" id="UP000245992">
    <property type="component" value="Unassembled WGS sequence"/>
</dbReference>
<evidence type="ECO:0000256" key="2">
    <source>
        <dbReference type="ARBA" id="ARBA00023125"/>
    </source>
</evidence>
<dbReference type="AlphaFoldDB" id="A0A2T7TB32"/>
<feature type="DNA-binding region" description="H-T-H motif" evidence="4">
    <location>
        <begin position="36"/>
        <end position="55"/>
    </location>
</feature>